<organism evidence="1 2">
    <name type="scientific">Mucuna pruriens</name>
    <name type="common">Velvet bean</name>
    <name type="synonym">Dolichos pruriens</name>
    <dbReference type="NCBI Taxonomy" id="157652"/>
    <lineage>
        <taxon>Eukaryota</taxon>
        <taxon>Viridiplantae</taxon>
        <taxon>Streptophyta</taxon>
        <taxon>Embryophyta</taxon>
        <taxon>Tracheophyta</taxon>
        <taxon>Spermatophyta</taxon>
        <taxon>Magnoliopsida</taxon>
        <taxon>eudicotyledons</taxon>
        <taxon>Gunneridae</taxon>
        <taxon>Pentapetalae</taxon>
        <taxon>rosids</taxon>
        <taxon>fabids</taxon>
        <taxon>Fabales</taxon>
        <taxon>Fabaceae</taxon>
        <taxon>Papilionoideae</taxon>
        <taxon>50 kb inversion clade</taxon>
        <taxon>NPAAA clade</taxon>
        <taxon>indigoferoid/millettioid clade</taxon>
        <taxon>Phaseoleae</taxon>
        <taxon>Mucuna</taxon>
    </lineage>
</organism>
<dbReference type="AlphaFoldDB" id="A0A371F0Y0"/>
<protein>
    <submittedName>
        <fullName evidence="1">Uncharacterized protein</fullName>
    </submittedName>
</protein>
<reference evidence="1" key="1">
    <citation type="submission" date="2018-05" db="EMBL/GenBank/DDBJ databases">
        <title>Draft genome of Mucuna pruriens seed.</title>
        <authorList>
            <person name="Nnadi N.E."/>
            <person name="Vos R."/>
            <person name="Hasami M.H."/>
            <person name="Devisetty U.K."/>
            <person name="Aguiy J.C."/>
        </authorList>
    </citation>
    <scope>NUCLEOTIDE SEQUENCE [LARGE SCALE GENOMIC DNA]</scope>
    <source>
        <strain evidence="1">JCA_2017</strain>
    </source>
</reference>
<gene>
    <name evidence="1" type="ORF">CR513_48645</name>
</gene>
<feature type="non-terminal residue" evidence="1">
    <location>
        <position position="72"/>
    </location>
</feature>
<evidence type="ECO:0000313" key="1">
    <source>
        <dbReference type="EMBL" id="RDX71942.1"/>
    </source>
</evidence>
<name>A0A371F0Y0_MUCPR</name>
<accession>A0A371F0Y0</accession>
<keyword evidence="2" id="KW-1185">Reference proteome</keyword>
<proteinExistence type="predicted"/>
<dbReference type="EMBL" id="QJKJ01011126">
    <property type="protein sequence ID" value="RDX71942.1"/>
    <property type="molecule type" value="Genomic_DNA"/>
</dbReference>
<evidence type="ECO:0000313" key="2">
    <source>
        <dbReference type="Proteomes" id="UP000257109"/>
    </source>
</evidence>
<dbReference type="Proteomes" id="UP000257109">
    <property type="component" value="Unassembled WGS sequence"/>
</dbReference>
<sequence>MGGVVRDCSGKWLSGFSCRGGKRDPLLTAVEFMGLIVWIDEQIDMHHLRHIKLFMQRRWKLHITHVARELNS</sequence>
<comment type="caution">
    <text evidence="1">The sequence shown here is derived from an EMBL/GenBank/DDBJ whole genome shotgun (WGS) entry which is preliminary data.</text>
</comment>